<sequence length="330" mass="37099">MTNTFSNTELAISFANADKNAAPHMRIQLGDADLLMPLPDGLTFTGNAPLNLSLSIPNQSVAMQEEYYASTSSQTSHKETQDTEEAQSEACMPQLLLPPASPQKTVSKYQTQWPVVGGNDLLMDTSDILKSETFRKKYQPGIKRDIYIAGCPGLKDLKKQLSIPIFKIGDCGEGRIAERIKQQSKDQYGSYYKINGDWPVQDEGFDDYSALQIYLPVNHHKMSPVKASSRGLTVTLPEGMTRQQFSRAFQKRLASCSWLEWRKTEDALAHFARRNINQDVIDRYTDYGAGENTDITQATELYCIRNEVEEDCKRLIAVIENIILDQLGLI</sequence>
<organism evidence="2 3">
    <name type="scientific">Pseudochrobactrum asaccharolyticum</name>
    <dbReference type="NCBI Taxonomy" id="354351"/>
    <lineage>
        <taxon>Bacteria</taxon>
        <taxon>Pseudomonadati</taxon>
        <taxon>Pseudomonadota</taxon>
        <taxon>Alphaproteobacteria</taxon>
        <taxon>Hyphomicrobiales</taxon>
        <taxon>Brucellaceae</taxon>
        <taxon>Pseudochrobactrum</taxon>
    </lineage>
</organism>
<dbReference type="Proteomes" id="UP000252893">
    <property type="component" value="Unassembled WGS sequence"/>
</dbReference>
<reference evidence="2 3" key="1">
    <citation type="submission" date="2018-06" db="EMBL/GenBank/DDBJ databases">
        <title>Genomic Encyclopedia of Type Strains, Phase IV (KMG-IV): sequencing the most valuable type-strain genomes for metagenomic binning, comparative biology and taxonomic classification.</title>
        <authorList>
            <person name="Goeker M."/>
        </authorList>
    </citation>
    <scope>NUCLEOTIDE SEQUENCE [LARGE SCALE GENOMIC DNA]</scope>
    <source>
        <strain evidence="2 3">DSM 25619</strain>
    </source>
</reference>
<dbReference type="EMBL" id="QNRH01000011">
    <property type="protein sequence ID" value="RBO90908.1"/>
    <property type="molecule type" value="Genomic_DNA"/>
</dbReference>
<dbReference type="AlphaFoldDB" id="A0A366DNW5"/>
<evidence type="ECO:0000313" key="2">
    <source>
        <dbReference type="EMBL" id="RBO90908.1"/>
    </source>
</evidence>
<keyword evidence="3" id="KW-1185">Reference proteome</keyword>
<proteinExistence type="predicted"/>
<evidence type="ECO:0000313" key="3">
    <source>
        <dbReference type="Proteomes" id="UP000252893"/>
    </source>
</evidence>
<comment type="caution">
    <text evidence="2">The sequence shown here is derived from an EMBL/GenBank/DDBJ whole genome shotgun (WGS) entry which is preliminary data.</text>
</comment>
<gene>
    <name evidence="2" type="ORF">DFR47_1113</name>
</gene>
<evidence type="ECO:0000256" key="1">
    <source>
        <dbReference type="SAM" id="MobiDB-lite"/>
    </source>
</evidence>
<feature type="region of interest" description="Disordered" evidence="1">
    <location>
        <begin position="67"/>
        <end position="87"/>
    </location>
</feature>
<name>A0A366DNW5_9HYPH</name>
<dbReference type="OrthoDB" id="8150258at2"/>
<protein>
    <submittedName>
        <fullName evidence="2">Uncharacterized protein</fullName>
    </submittedName>
</protein>
<accession>A0A366DNW5</accession>
<dbReference type="RefSeq" id="WP_113946072.1">
    <property type="nucleotide sequence ID" value="NZ_JBHEEG010000013.1"/>
</dbReference>